<reference evidence="2" key="1">
    <citation type="submission" date="2022-10" db="EMBL/GenBank/DDBJ databases">
        <authorList>
            <person name="Chen Y."/>
            <person name="Dougan E. K."/>
            <person name="Chan C."/>
            <person name="Rhodes N."/>
            <person name="Thang M."/>
        </authorList>
    </citation>
    <scope>NUCLEOTIDE SEQUENCE</scope>
</reference>
<feature type="compositionally biased region" description="Basic and acidic residues" evidence="1">
    <location>
        <begin position="7"/>
        <end position="34"/>
    </location>
</feature>
<evidence type="ECO:0000313" key="4">
    <source>
        <dbReference type="Proteomes" id="UP001152797"/>
    </source>
</evidence>
<feature type="region of interest" description="Disordered" evidence="1">
    <location>
        <begin position="1"/>
        <end position="34"/>
    </location>
</feature>
<evidence type="ECO:0000256" key="1">
    <source>
        <dbReference type="SAM" id="MobiDB-lite"/>
    </source>
</evidence>
<protein>
    <submittedName>
        <fullName evidence="2">Uncharacterized protein</fullName>
    </submittedName>
</protein>
<dbReference type="AlphaFoldDB" id="A0A9P1CGW8"/>
<proteinExistence type="predicted"/>
<comment type="caution">
    <text evidence="2">The sequence shown here is derived from an EMBL/GenBank/DDBJ whole genome shotgun (WGS) entry which is preliminary data.</text>
</comment>
<evidence type="ECO:0000313" key="3">
    <source>
        <dbReference type="EMBL" id="CAL1144755.1"/>
    </source>
</evidence>
<dbReference type="EMBL" id="CAMXCT020001586">
    <property type="protein sequence ID" value="CAL1144755.1"/>
    <property type="molecule type" value="Genomic_DNA"/>
</dbReference>
<dbReference type="EMBL" id="CAMXCT010001586">
    <property type="protein sequence ID" value="CAI3991380.1"/>
    <property type="molecule type" value="Genomic_DNA"/>
</dbReference>
<organism evidence="2">
    <name type="scientific">Cladocopium goreaui</name>
    <dbReference type="NCBI Taxonomy" id="2562237"/>
    <lineage>
        <taxon>Eukaryota</taxon>
        <taxon>Sar</taxon>
        <taxon>Alveolata</taxon>
        <taxon>Dinophyceae</taxon>
        <taxon>Suessiales</taxon>
        <taxon>Symbiodiniaceae</taxon>
        <taxon>Cladocopium</taxon>
    </lineage>
</organism>
<reference evidence="3" key="2">
    <citation type="submission" date="2024-04" db="EMBL/GenBank/DDBJ databases">
        <authorList>
            <person name="Chen Y."/>
            <person name="Shah S."/>
            <person name="Dougan E. K."/>
            <person name="Thang M."/>
            <person name="Chan C."/>
        </authorList>
    </citation>
    <scope>NUCLEOTIDE SEQUENCE [LARGE SCALE GENOMIC DNA]</scope>
</reference>
<dbReference type="OrthoDB" id="442340at2759"/>
<keyword evidence="4" id="KW-1185">Reference proteome</keyword>
<sequence>MLPPEPQRSRASELKAELRIPKAKDQRTDQTESKDAQLALEALLSARKLRKQSEADRQRLLRQRQRWDKVCENALNGVNGAKSTDQTESEPRAEIPLGVTGATTFWQRHAFGRLSRRTTPCTVNINTVSAMLSYPEHPAAQGTQRTQGTRPGEKSCREMFRRAPAHTTDAVKAVLAEKTPKAAQLLNEQAEMLQDFVEMEGSFDWSSPYALAYNSASAEVSRQEKWEQQRRLPQRLARERTERTEITYGYDEEDVKLMKASQRLNHEAGGGFVIARRILALKEQGATWQEFLLLAPRAQTTSFEIPKELALQLAVAFAEISQVASSDSSAEKDRSEGSESSRATRDTELLRITAMSMMSSAAARARDADSCEFPLEGLEAIARSGFGWRAFSNMFLAALHAQLQREASDQGSRIALAKDLALRELCPIAVLELLEMLAVRDTAKIAR</sequence>
<dbReference type="Proteomes" id="UP001152797">
    <property type="component" value="Unassembled WGS sequence"/>
</dbReference>
<gene>
    <name evidence="2" type="ORF">C1SCF055_LOCUS18297</name>
</gene>
<accession>A0A9P1CGW8</accession>
<evidence type="ECO:0000313" key="2">
    <source>
        <dbReference type="EMBL" id="CAI3991380.1"/>
    </source>
</evidence>
<dbReference type="EMBL" id="CAMXCT030001586">
    <property type="protein sequence ID" value="CAL4778692.1"/>
    <property type="molecule type" value="Genomic_DNA"/>
</dbReference>
<name>A0A9P1CGW8_9DINO</name>